<name>A0A0E1W9T0_BURPE</name>
<proteinExistence type="predicted"/>
<sequence>MPAIETGTTNPLFGLNDALSTGVAPSRRGSARSPQPAAINATALASAMLASARGWKMETEAARLGAGVDANACRTMGGGCVLR</sequence>
<organism evidence="2">
    <name type="scientific">Burkholderia pseudomallei 1710a</name>
    <dbReference type="NCBI Taxonomy" id="320371"/>
    <lineage>
        <taxon>Bacteria</taxon>
        <taxon>Pseudomonadati</taxon>
        <taxon>Pseudomonadota</taxon>
        <taxon>Betaproteobacteria</taxon>
        <taxon>Burkholderiales</taxon>
        <taxon>Burkholderiaceae</taxon>
        <taxon>Burkholderia</taxon>
        <taxon>pseudomallei group</taxon>
    </lineage>
</organism>
<feature type="compositionally biased region" description="Polar residues" evidence="1">
    <location>
        <begin position="1"/>
        <end position="11"/>
    </location>
</feature>
<dbReference type="AlphaFoldDB" id="A0A0E1W9T0"/>
<reference evidence="2" key="1">
    <citation type="submission" date="2009-05" db="EMBL/GenBank/DDBJ databases">
        <authorList>
            <person name="Harkins D.M."/>
            <person name="DeShazer D."/>
            <person name="Woods D.E."/>
            <person name="Brinkac L.M."/>
            <person name="Brown K.A."/>
            <person name="Hung G.C."/>
            <person name="Tuanyok A."/>
            <person name="Zhang B."/>
            <person name="Nierman W.C."/>
        </authorList>
    </citation>
    <scope>NUCLEOTIDE SEQUENCE [LARGE SCALE GENOMIC DNA]</scope>
    <source>
        <strain evidence="2">1710a</strain>
    </source>
</reference>
<evidence type="ECO:0000256" key="1">
    <source>
        <dbReference type="SAM" id="MobiDB-lite"/>
    </source>
</evidence>
<accession>A0A0E1W9T0</accession>
<protein>
    <submittedName>
        <fullName evidence="2">Uncharacterized protein</fullName>
    </submittedName>
</protein>
<dbReference type="EMBL" id="CM000832">
    <property type="protein sequence ID" value="EET09111.1"/>
    <property type="molecule type" value="Genomic_DNA"/>
</dbReference>
<gene>
    <name evidence="2" type="ORF">BURPS1710A_1671</name>
</gene>
<evidence type="ECO:0000313" key="2">
    <source>
        <dbReference type="EMBL" id="EET09111.1"/>
    </source>
</evidence>
<dbReference type="Proteomes" id="UP000001812">
    <property type="component" value="Chromosome I"/>
</dbReference>
<feature type="region of interest" description="Disordered" evidence="1">
    <location>
        <begin position="1"/>
        <end position="36"/>
    </location>
</feature>
<dbReference type="HOGENOM" id="CLU_2536130_0_0_4"/>